<dbReference type="RefSeq" id="WP_152762666.1">
    <property type="nucleotide sequence ID" value="NZ_WHNP01000025.1"/>
</dbReference>
<sequence>MLDFTVLAQQCAPTVHPVTMQAVVRTESGFYPYAIGVVGGHLERQPRDLNEAVATARALTARGINFSVGIGQVNRFNLARYGLTYDTAFDPCANLQAGSAILRDCYERAAASMGKGTKALRAAISCYYSGNFTRGLLADSRGSSYVQRVVTNAQQGDGQINVVPAIPVTMNHAPDARASVRAVSGRVTVPRRTVGSNGMRDGLHPTWDAFGEYSCDGQSCE</sequence>
<gene>
    <name evidence="2" type="ORF">GCT13_25030</name>
</gene>
<reference evidence="2 3" key="1">
    <citation type="submission" date="2019-10" db="EMBL/GenBank/DDBJ databases">
        <title>Paraburkholderia sp. isolated from nodules of Mimosa pudica from Brazilian Atlantic Forest soils.</title>
        <authorList>
            <person name="Paulitsch F."/>
            <person name="Hungria M."/>
            <person name="Dall'Agnol R."/>
        </authorList>
    </citation>
    <scope>NUCLEOTIDE SEQUENCE [LARGE SCALE GENOMIC DNA]</scope>
    <source>
        <strain evidence="2 3">CNPSo 3157</strain>
    </source>
</reference>
<protein>
    <submittedName>
        <fullName evidence="2">Transglycosylase SLT domain-containing protein</fullName>
    </submittedName>
</protein>
<dbReference type="CDD" id="cd16892">
    <property type="entry name" value="LT_VirB1-like"/>
    <property type="match status" value="1"/>
</dbReference>
<dbReference type="SUPFAM" id="SSF53955">
    <property type="entry name" value="Lysozyme-like"/>
    <property type="match status" value="1"/>
</dbReference>
<keyword evidence="3" id="KW-1185">Reference proteome</keyword>
<dbReference type="AlphaFoldDB" id="A0A7X1TI63"/>
<feature type="domain" description="Transglycosylase SLT" evidence="1">
    <location>
        <begin position="8"/>
        <end position="131"/>
    </location>
</feature>
<dbReference type="Pfam" id="PF01464">
    <property type="entry name" value="SLT"/>
    <property type="match status" value="1"/>
</dbReference>
<comment type="caution">
    <text evidence="2">The sequence shown here is derived from an EMBL/GenBank/DDBJ whole genome shotgun (WGS) entry which is preliminary data.</text>
</comment>
<dbReference type="InterPro" id="IPR023346">
    <property type="entry name" value="Lysozyme-like_dom_sf"/>
</dbReference>
<accession>A0A7X1TI63</accession>
<dbReference type="Gene3D" id="1.10.530.10">
    <property type="match status" value="1"/>
</dbReference>
<dbReference type="InterPro" id="IPR008258">
    <property type="entry name" value="Transglycosylase_SLT_dom_1"/>
</dbReference>
<dbReference type="Proteomes" id="UP000484381">
    <property type="component" value="Unassembled WGS sequence"/>
</dbReference>
<proteinExistence type="predicted"/>
<evidence type="ECO:0000313" key="3">
    <source>
        <dbReference type="Proteomes" id="UP000484381"/>
    </source>
</evidence>
<organism evidence="2 3">
    <name type="scientific">Paraburkholderia franconis</name>
    <dbReference type="NCBI Taxonomy" id="2654983"/>
    <lineage>
        <taxon>Bacteria</taxon>
        <taxon>Pseudomonadati</taxon>
        <taxon>Pseudomonadota</taxon>
        <taxon>Betaproteobacteria</taxon>
        <taxon>Burkholderiales</taxon>
        <taxon>Burkholderiaceae</taxon>
        <taxon>Paraburkholderia</taxon>
    </lineage>
</organism>
<name>A0A7X1TI63_9BURK</name>
<evidence type="ECO:0000313" key="2">
    <source>
        <dbReference type="EMBL" id="MPW20066.1"/>
    </source>
</evidence>
<dbReference type="EMBL" id="WHNP01000025">
    <property type="protein sequence ID" value="MPW20066.1"/>
    <property type="molecule type" value="Genomic_DNA"/>
</dbReference>
<evidence type="ECO:0000259" key="1">
    <source>
        <dbReference type="Pfam" id="PF01464"/>
    </source>
</evidence>